<dbReference type="PROSITE" id="PS50206">
    <property type="entry name" value="RHODANESE_3"/>
    <property type="match status" value="1"/>
</dbReference>
<proteinExistence type="predicted"/>
<dbReference type="EMBL" id="CP011412">
    <property type="protein sequence ID" value="AKH21084.1"/>
    <property type="molecule type" value="Genomic_DNA"/>
</dbReference>
<dbReference type="SMART" id="SM00450">
    <property type="entry name" value="RHOD"/>
    <property type="match status" value="1"/>
</dbReference>
<evidence type="ECO:0000313" key="3">
    <source>
        <dbReference type="EMBL" id="AKH21084.1"/>
    </source>
</evidence>
<dbReference type="Proteomes" id="UP000034410">
    <property type="component" value="Chromosome"/>
</dbReference>
<dbReference type="SUPFAM" id="SSF52821">
    <property type="entry name" value="Rhodanese/Cell cycle control phosphatase"/>
    <property type="match status" value="1"/>
</dbReference>
<keyword evidence="1" id="KW-0812">Transmembrane</keyword>
<organism evidence="3 4">
    <name type="scientific">Sedimenticola thiotaurini</name>
    <dbReference type="NCBI Taxonomy" id="1543721"/>
    <lineage>
        <taxon>Bacteria</taxon>
        <taxon>Pseudomonadati</taxon>
        <taxon>Pseudomonadota</taxon>
        <taxon>Gammaproteobacteria</taxon>
        <taxon>Chromatiales</taxon>
        <taxon>Sedimenticolaceae</taxon>
        <taxon>Sedimenticola</taxon>
    </lineage>
</organism>
<dbReference type="OrthoDB" id="9808735at2"/>
<reference evidence="3 4" key="1">
    <citation type="journal article" date="2015" name="Genome Announc.">
        <title>Complete Genome Sequence of Sedimenticola thiotaurini Strain SIP-G1, a Polyphosphate- and Polyhydroxyalkanoate-Accumulating Sulfur-Oxidizing Gammaproteobacterium Isolated from Salt Marsh Sediments.</title>
        <authorList>
            <person name="Flood B.E."/>
            <person name="Jones D.S."/>
            <person name="Bailey J.V."/>
        </authorList>
    </citation>
    <scope>NUCLEOTIDE SEQUENCE [LARGE SCALE GENOMIC DNA]</scope>
    <source>
        <strain evidence="3 4">SIP-G1</strain>
    </source>
</reference>
<name>A0A0F7K0I4_9GAMM</name>
<dbReference type="PANTHER" id="PTHR43031:SF18">
    <property type="entry name" value="RHODANESE-RELATED SULFURTRANSFERASES"/>
    <property type="match status" value="1"/>
</dbReference>
<keyword evidence="4" id="KW-1185">Reference proteome</keyword>
<feature type="domain" description="Rhodanese" evidence="2">
    <location>
        <begin position="49"/>
        <end position="139"/>
    </location>
</feature>
<dbReference type="PATRIC" id="fig|1543721.4.peg.2645"/>
<sequence>MQQLIEFITNHIILFSALVVVLVLLVQNLLAGMGGKSSVTPLQATQLINREDAVVVDVRPIADFNNGHIVNAINIPSTALKNQISVVTKHKGKPIIVACRSGAQSAAACKVLRNAGIEPVYNLQGGMLAWQNDSLPISKK</sequence>
<evidence type="ECO:0000313" key="4">
    <source>
        <dbReference type="Proteomes" id="UP000034410"/>
    </source>
</evidence>
<dbReference type="Pfam" id="PF00581">
    <property type="entry name" value="Rhodanese"/>
    <property type="match status" value="1"/>
</dbReference>
<dbReference type="InterPro" id="IPR001763">
    <property type="entry name" value="Rhodanese-like_dom"/>
</dbReference>
<dbReference type="PANTHER" id="PTHR43031">
    <property type="entry name" value="FAD-DEPENDENT OXIDOREDUCTASE"/>
    <property type="match status" value="1"/>
</dbReference>
<dbReference type="RefSeq" id="WP_046860013.1">
    <property type="nucleotide sequence ID" value="NZ_CP011412.1"/>
</dbReference>
<gene>
    <name evidence="3" type="ORF">AAY24_12795</name>
</gene>
<protein>
    <submittedName>
        <fullName evidence="3">Membrane protein</fullName>
    </submittedName>
</protein>
<dbReference type="KEGG" id="seds:AAY24_12795"/>
<dbReference type="CDD" id="cd00158">
    <property type="entry name" value="RHOD"/>
    <property type="match status" value="1"/>
</dbReference>
<evidence type="ECO:0000259" key="2">
    <source>
        <dbReference type="PROSITE" id="PS50206"/>
    </source>
</evidence>
<dbReference type="InterPro" id="IPR050229">
    <property type="entry name" value="GlpE_sulfurtransferase"/>
</dbReference>
<accession>A0A0F7K0I4</accession>
<keyword evidence="1" id="KW-0472">Membrane</keyword>
<dbReference type="Gene3D" id="3.40.250.10">
    <property type="entry name" value="Rhodanese-like domain"/>
    <property type="match status" value="1"/>
</dbReference>
<dbReference type="InterPro" id="IPR036873">
    <property type="entry name" value="Rhodanese-like_dom_sf"/>
</dbReference>
<feature type="transmembrane region" description="Helical" evidence="1">
    <location>
        <begin position="12"/>
        <end position="31"/>
    </location>
</feature>
<evidence type="ECO:0000256" key="1">
    <source>
        <dbReference type="SAM" id="Phobius"/>
    </source>
</evidence>
<dbReference type="AlphaFoldDB" id="A0A0F7K0I4"/>
<keyword evidence="1" id="KW-1133">Transmembrane helix</keyword>